<dbReference type="InterPro" id="IPR029063">
    <property type="entry name" value="SAM-dependent_MTases_sf"/>
</dbReference>
<evidence type="ECO:0000313" key="2">
    <source>
        <dbReference type="EMBL" id="KIE58108.1"/>
    </source>
</evidence>
<dbReference type="GO" id="GO:0008757">
    <property type="term" value="F:S-adenosylmethionine-dependent methyltransferase activity"/>
    <property type="evidence" value="ECO:0007669"/>
    <property type="project" value="InterPro"/>
</dbReference>
<sequence length="138" mass="16366">MLRQKKGYRKKPPFCFLHYDGVHIPLPDQSIDLIFSVAALQHIPKPFVYNLFFEIKRLLKPSGFAIFQIFSFQSFVLQEMNQEKWFEEIKRQITGKKTHWHYFYAKEELEIVLRYGTGFSAVDIRDGGGSYWTCAHCH</sequence>
<evidence type="ECO:0000313" key="4">
    <source>
        <dbReference type="Proteomes" id="UP000031594"/>
    </source>
</evidence>
<dbReference type="AlphaFoldDB" id="A0A0C1UQI4"/>
<dbReference type="OrthoDB" id="9071885at2"/>
<reference evidence="2 4" key="1">
    <citation type="submission" date="2014-08" db="EMBL/GenBank/DDBJ databases">
        <title>Methylacidiphilum kamchatkense strain Kam1 draft genome sequence.</title>
        <authorList>
            <person name="Birkeland N.-K."/>
            <person name="Erikstad H.A."/>
        </authorList>
    </citation>
    <scope>NUCLEOTIDE SEQUENCE [LARGE SCALE GENOMIC DNA]</scope>
    <source>
        <strain evidence="2 4">Kam1</strain>
    </source>
</reference>
<dbReference type="GO" id="GO:0032259">
    <property type="term" value="P:methylation"/>
    <property type="evidence" value="ECO:0007669"/>
    <property type="project" value="UniProtKB-KW"/>
</dbReference>
<feature type="domain" description="Methyltransferase type 11" evidence="1">
    <location>
        <begin position="9"/>
        <end position="67"/>
    </location>
</feature>
<reference evidence="3" key="2">
    <citation type="journal article" date="2019" name="BMC Genomics">
        <title>Complete genome sequence analysis of the thermoacidophilic verrucomicrobial methanotroph 'Candidatus Methylacidiphilum kamchatkense' strain Kam1 and comparison with its closest relatives.</title>
        <authorList>
            <person name="Kruse T."/>
            <person name="Ratnadevi C.M."/>
            <person name="Erikstad H.A."/>
            <person name="Birkeland N.K."/>
        </authorList>
    </citation>
    <scope>NUCLEOTIDE SEQUENCE</scope>
    <source>
        <strain evidence="3">Kam1</strain>
    </source>
</reference>
<keyword evidence="4" id="KW-1185">Reference proteome</keyword>
<organism evidence="3 5">
    <name type="scientific">Methylacidiphilum kamchatkense Kam1</name>
    <dbReference type="NCBI Taxonomy" id="1202785"/>
    <lineage>
        <taxon>Bacteria</taxon>
        <taxon>Pseudomonadati</taxon>
        <taxon>Verrucomicrobiota</taxon>
        <taxon>Methylacidiphilae</taxon>
        <taxon>Methylacidiphilales</taxon>
        <taxon>Methylacidiphilaceae</taxon>
        <taxon>Methylacidiphilum (ex Ratnadevi et al. 2023)</taxon>
    </lineage>
</organism>
<accession>A0A0C1UQI4</accession>
<dbReference type="EMBL" id="CP037899">
    <property type="protein sequence ID" value="QDQ41567.1"/>
    <property type="molecule type" value="Genomic_DNA"/>
</dbReference>
<keyword evidence="3" id="KW-0489">Methyltransferase</keyword>
<dbReference type="Proteomes" id="UP000031594">
    <property type="component" value="Unassembled WGS sequence"/>
</dbReference>
<evidence type="ECO:0000313" key="5">
    <source>
        <dbReference type="Proteomes" id="UP000315925"/>
    </source>
</evidence>
<evidence type="ECO:0000313" key="3">
    <source>
        <dbReference type="EMBL" id="QDQ41567.1"/>
    </source>
</evidence>
<dbReference type="Proteomes" id="UP000315925">
    <property type="component" value="Chromosome"/>
</dbReference>
<keyword evidence="3" id="KW-0808">Transferase</keyword>
<reference evidence="5" key="3">
    <citation type="submission" date="2019-03" db="EMBL/GenBank/DDBJ databases">
        <title>Complete genome of Methylacidiphilum kamchatkense Kam1.</title>
        <authorList>
            <person name="Kruse T."/>
            <person name="Murarilal Ratnadevi C."/>
            <person name="Erikstad H.-A."/>
            <person name="Birkeland N.-K."/>
        </authorList>
    </citation>
    <scope>NUCLEOTIDE SEQUENCE [LARGE SCALE GENOMIC DNA]</scope>
    <source>
        <strain evidence="5">kam1</strain>
    </source>
</reference>
<gene>
    <name evidence="2" type="ORF">A946_09415</name>
    <name evidence="3" type="ORF">kam1_313</name>
</gene>
<proteinExistence type="predicted"/>
<protein>
    <submittedName>
        <fullName evidence="3">Methyltransferase family protein</fullName>
    </submittedName>
</protein>
<dbReference type="KEGG" id="mkc:kam1_313"/>
<dbReference type="EMBL" id="JQNX01000007">
    <property type="protein sequence ID" value="KIE58108.1"/>
    <property type="molecule type" value="Genomic_DNA"/>
</dbReference>
<dbReference type="Pfam" id="PF08241">
    <property type="entry name" value="Methyltransf_11"/>
    <property type="match status" value="1"/>
</dbReference>
<dbReference type="InterPro" id="IPR013216">
    <property type="entry name" value="Methyltransf_11"/>
</dbReference>
<dbReference type="SUPFAM" id="SSF53335">
    <property type="entry name" value="S-adenosyl-L-methionine-dependent methyltransferases"/>
    <property type="match status" value="1"/>
</dbReference>
<dbReference type="Gene3D" id="3.40.50.150">
    <property type="entry name" value="Vaccinia Virus protein VP39"/>
    <property type="match status" value="1"/>
</dbReference>
<name>A0A0C1UQI4_9BACT</name>
<evidence type="ECO:0000259" key="1">
    <source>
        <dbReference type="Pfam" id="PF08241"/>
    </source>
</evidence>